<evidence type="ECO:0000259" key="1">
    <source>
        <dbReference type="Pfam" id="PF05641"/>
    </source>
</evidence>
<dbReference type="InterPro" id="IPR008395">
    <property type="entry name" value="Agenet-like_dom"/>
</dbReference>
<gene>
    <name evidence="2" type="ORF">QN277_007640</name>
</gene>
<organism evidence="2 3">
    <name type="scientific">Acacia crassicarpa</name>
    <name type="common">northern wattle</name>
    <dbReference type="NCBI Taxonomy" id="499986"/>
    <lineage>
        <taxon>Eukaryota</taxon>
        <taxon>Viridiplantae</taxon>
        <taxon>Streptophyta</taxon>
        <taxon>Embryophyta</taxon>
        <taxon>Tracheophyta</taxon>
        <taxon>Spermatophyta</taxon>
        <taxon>Magnoliopsida</taxon>
        <taxon>eudicotyledons</taxon>
        <taxon>Gunneridae</taxon>
        <taxon>Pentapetalae</taxon>
        <taxon>rosids</taxon>
        <taxon>fabids</taxon>
        <taxon>Fabales</taxon>
        <taxon>Fabaceae</taxon>
        <taxon>Caesalpinioideae</taxon>
        <taxon>mimosoid clade</taxon>
        <taxon>Acacieae</taxon>
        <taxon>Acacia</taxon>
    </lineage>
</organism>
<sequence length="317" mass="36599">MHELPFQVGQMAETRSLALGFRGAWFRCRIINIREKNGELFYRMEYVDYPEQKLEWIKVYQKPRKNKNSILMVRPCYPKMYFESEKPDMSTISEEIVIVDGAWMVGDLVDFCADGCYWSGRVAKVLEDGKFKIDLFPPPRGEGSGYEAFFRDIRPSLGWGPRKGWTVPVPKLLDGRKRRLCAQLIEPEHSDRDAVVQTSLMSLQRSSHSPPSTEPILDSPEGRITVNNAPSIHIRVEPDESIRRKEINDGLFNEQPSKKLRKDKNICLDSMFLHSIEDAILDLEELVNKVKWTKGLLEFGMPLSSSQSIWELKQHIP</sequence>
<reference evidence="2" key="1">
    <citation type="submission" date="2023-10" db="EMBL/GenBank/DDBJ databases">
        <title>Chromosome-level genome of the transformable northern wattle, Acacia crassicarpa.</title>
        <authorList>
            <person name="Massaro I."/>
            <person name="Sinha N.R."/>
            <person name="Poethig S."/>
            <person name="Leichty A.R."/>
        </authorList>
    </citation>
    <scope>NUCLEOTIDE SEQUENCE</scope>
    <source>
        <strain evidence="2">Acra3RX</strain>
        <tissue evidence="2">Leaf</tissue>
    </source>
</reference>
<protein>
    <recommendedName>
        <fullName evidence="1">Agenet-like domain-containing protein</fullName>
    </recommendedName>
</protein>
<keyword evidence="3" id="KW-1185">Reference proteome</keyword>
<proteinExistence type="predicted"/>
<dbReference type="Pfam" id="PF05641">
    <property type="entry name" value="Agenet"/>
    <property type="match status" value="1"/>
</dbReference>
<feature type="domain" description="Agenet-like" evidence="1">
    <location>
        <begin position="9"/>
        <end position="78"/>
    </location>
</feature>
<accession>A0AAE1MD91</accession>
<comment type="caution">
    <text evidence="2">The sequence shown here is derived from an EMBL/GenBank/DDBJ whole genome shotgun (WGS) entry which is preliminary data.</text>
</comment>
<dbReference type="AlphaFoldDB" id="A0AAE1MD91"/>
<dbReference type="Proteomes" id="UP001293593">
    <property type="component" value="Unassembled WGS sequence"/>
</dbReference>
<evidence type="ECO:0000313" key="3">
    <source>
        <dbReference type="Proteomes" id="UP001293593"/>
    </source>
</evidence>
<name>A0AAE1MD91_9FABA</name>
<evidence type="ECO:0000313" key="2">
    <source>
        <dbReference type="EMBL" id="KAK4258158.1"/>
    </source>
</evidence>
<dbReference type="PANTHER" id="PTHR36805:SF7">
    <property type="entry name" value="AGENET DOMAIN-CONTAINING PROTEIN"/>
    <property type="match status" value="1"/>
</dbReference>
<dbReference type="EMBL" id="JAWXYG010000012">
    <property type="protein sequence ID" value="KAK4258158.1"/>
    <property type="molecule type" value="Genomic_DNA"/>
</dbReference>
<dbReference type="PANTHER" id="PTHR36805">
    <property type="entry name" value="AGENET DOMAIN-CONTAINING PROTEIN"/>
    <property type="match status" value="1"/>
</dbReference>